<evidence type="ECO:0000256" key="1">
    <source>
        <dbReference type="SAM" id="MobiDB-lite"/>
    </source>
</evidence>
<feature type="compositionally biased region" description="Basic residues" evidence="1">
    <location>
        <begin position="94"/>
        <end position="105"/>
    </location>
</feature>
<organism evidence="2">
    <name type="scientific">Culex pipiens</name>
    <name type="common">House mosquito</name>
    <dbReference type="NCBI Taxonomy" id="7175"/>
    <lineage>
        <taxon>Eukaryota</taxon>
        <taxon>Metazoa</taxon>
        <taxon>Ecdysozoa</taxon>
        <taxon>Arthropoda</taxon>
        <taxon>Hexapoda</taxon>
        <taxon>Insecta</taxon>
        <taxon>Pterygota</taxon>
        <taxon>Neoptera</taxon>
        <taxon>Endopterygota</taxon>
        <taxon>Diptera</taxon>
        <taxon>Nematocera</taxon>
        <taxon>Culicoidea</taxon>
        <taxon>Culicidae</taxon>
        <taxon>Culicinae</taxon>
        <taxon>Culicini</taxon>
        <taxon>Culex</taxon>
        <taxon>Culex</taxon>
    </lineage>
</organism>
<evidence type="ECO:0000313" key="2">
    <source>
        <dbReference type="EMBL" id="CAG6454362.1"/>
    </source>
</evidence>
<accession>A0A8D8F044</accession>
<sequence length="105" mass="12025">MEFRKVTATMAARTGTTARWSWKRTWSFTRWARPAFALPTPTSWSQSKPTSTYQARTAQRRAKSNSSSIVPPTLRPISRDAVAKSWPPRFPTPSRRRTSRSRPST</sequence>
<dbReference type="EMBL" id="HBUE01025852">
    <property type="protein sequence ID" value="CAG6454362.1"/>
    <property type="molecule type" value="Transcribed_RNA"/>
</dbReference>
<protein>
    <submittedName>
        <fullName evidence="2">(northern house mosquito) hypothetical protein</fullName>
    </submittedName>
</protein>
<reference evidence="2" key="1">
    <citation type="submission" date="2021-05" db="EMBL/GenBank/DDBJ databases">
        <authorList>
            <person name="Alioto T."/>
            <person name="Alioto T."/>
            <person name="Gomez Garrido J."/>
        </authorList>
    </citation>
    <scope>NUCLEOTIDE SEQUENCE</scope>
</reference>
<name>A0A8D8F044_CULPI</name>
<dbReference type="AlphaFoldDB" id="A0A8D8F044"/>
<proteinExistence type="predicted"/>
<feature type="region of interest" description="Disordered" evidence="1">
    <location>
        <begin position="39"/>
        <end position="105"/>
    </location>
</feature>
<feature type="compositionally biased region" description="Polar residues" evidence="1">
    <location>
        <begin position="40"/>
        <end position="57"/>
    </location>
</feature>